<reference evidence="2 3" key="1">
    <citation type="journal article" date="2014" name="Genome Announc.">
        <title>Complete Genome Sequence of Neisseria meningitidis Serogroup A Strain NMA510612, Isolated from a Patient with Bacterial Meningitis in China.</title>
        <authorList>
            <person name="Zhang Y."/>
            <person name="Yang J."/>
            <person name="Xu L."/>
            <person name="Zhu Y."/>
            <person name="Liu B."/>
            <person name="Shao Z."/>
            <person name="Zhang X."/>
            <person name="Jin Q."/>
        </authorList>
    </citation>
    <scope>NUCLEOTIDE SEQUENCE [LARGE SCALE GENOMIC DNA]</scope>
    <source>
        <strain evidence="3">NMA510612</strain>
    </source>
</reference>
<keyword evidence="1" id="KW-0472">Membrane</keyword>
<sequence>MAETQKPDSSFAGMTGFQASVFVGMMGFVTQAKIKTNK</sequence>
<keyword evidence="1" id="KW-1133">Transmembrane helix</keyword>
<organism evidence="2 3">
    <name type="scientific">Neisseria meningitidis</name>
    <dbReference type="NCBI Taxonomy" id="487"/>
    <lineage>
        <taxon>Bacteria</taxon>
        <taxon>Pseudomonadati</taxon>
        <taxon>Pseudomonadota</taxon>
        <taxon>Betaproteobacteria</taxon>
        <taxon>Neisseriales</taxon>
        <taxon>Neisseriaceae</taxon>
        <taxon>Neisseria</taxon>
    </lineage>
</organism>
<dbReference type="KEGG" id="nmx:NMA510612_0032"/>
<dbReference type="PATRIC" id="fig|487.517.peg.34"/>
<evidence type="ECO:0000313" key="3">
    <source>
        <dbReference type="Proteomes" id="UP000023582"/>
    </source>
</evidence>
<accession>X5EN52</accession>
<evidence type="ECO:0000256" key="1">
    <source>
        <dbReference type="SAM" id="Phobius"/>
    </source>
</evidence>
<dbReference type="EMBL" id="CP007524">
    <property type="protein sequence ID" value="AHW74364.1"/>
    <property type="molecule type" value="Genomic_DNA"/>
</dbReference>
<dbReference type="Proteomes" id="UP000023582">
    <property type="component" value="Chromosome"/>
</dbReference>
<dbReference type="AlphaFoldDB" id="X5EN52"/>
<gene>
    <name evidence="2" type="ORF">NMA510612_0032</name>
</gene>
<protein>
    <submittedName>
        <fullName evidence="2">Putative membrane protein</fullName>
    </submittedName>
</protein>
<keyword evidence="1" id="KW-0812">Transmembrane</keyword>
<name>X5EN52_NEIME</name>
<evidence type="ECO:0000313" key="2">
    <source>
        <dbReference type="EMBL" id="AHW74364.1"/>
    </source>
</evidence>
<feature type="transmembrane region" description="Helical" evidence="1">
    <location>
        <begin position="12"/>
        <end position="30"/>
    </location>
</feature>
<proteinExistence type="predicted"/>
<reference evidence="3" key="2">
    <citation type="submission" date="2014-02" db="EMBL/GenBank/DDBJ databases">
        <title>Complete Genome Sequence of Neisseria meningitides, serogroup A strain 510612.</title>
        <authorList>
            <person name="Zhang X."/>
            <person name="Zhang Y."/>
            <person name="Yang J."/>
            <person name="Zhu Y."/>
            <person name="Jin Q."/>
        </authorList>
    </citation>
    <scope>NUCLEOTIDE SEQUENCE</scope>
    <source>
        <strain evidence="3">NMA510612</strain>
    </source>
</reference>